<dbReference type="InterPro" id="IPR029068">
    <property type="entry name" value="Glyas_Bleomycin-R_OHBP_Dase"/>
</dbReference>
<protein>
    <recommendedName>
        <fullName evidence="1">VOC domain-containing protein</fullName>
    </recommendedName>
</protein>
<dbReference type="RefSeq" id="WP_091595506.1">
    <property type="nucleotide sequence ID" value="NZ_FNEE01000010.1"/>
</dbReference>
<evidence type="ECO:0000313" key="3">
    <source>
        <dbReference type="Proteomes" id="UP000198894"/>
    </source>
</evidence>
<gene>
    <name evidence="2" type="ORF">SAMN05428953_110102</name>
</gene>
<sequence length="140" mass="15402">MAYEAAKKPLFRKLDNYLLHVSDLDEAISFYRDRLGHALIWRDAEAAGFALPETDAELVVHLRIGPETDILVDDVDAAFREFLASGGEAVEPPFDIAIGRCARVCDPFGNVLVILDQSKGTLTTDAEQNVIGVEPARYPT</sequence>
<evidence type="ECO:0000259" key="1">
    <source>
        <dbReference type="PROSITE" id="PS51819"/>
    </source>
</evidence>
<dbReference type="AlphaFoldDB" id="A0A1G8XZF0"/>
<keyword evidence="3" id="KW-1185">Reference proteome</keyword>
<dbReference type="Gene3D" id="3.10.180.10">
    <property type="entry name" value="2,3-Dihydroxybiphenyl 1,2-Dioxygenase, domain 1"/>
    <property type="match status" value="1"/>
</dbReference>
<dbReference type="Pfam" id="PF00903">
    <property type="entry name" value="Glyoxalase"/>
    <property type="match status" value="1"/>
</dbReference>
<organism evidence="2 3">
    <name type="scientific">Mesorhizobium muleiense</name>
    <dbReference type="NCBI Taxonomy" id="1004279"/>
    <lineage>
        <taxon>Bacteria</taxon>
        <taxon>Pseudomonadati</taxon>
        <taxon>Pseudomonadota</taxon>
        <taxon>Alphaproteobacteria</taxon>
        <taxon>Hyphomicrobiales</taxon>
        <taxon>Phyllobacteriaceae</taxon>
        <taxon>Mesorhizobium</taxon>
    </lineage>
</organism>
<accession>A0A1G8XZF0</accession>
<reference evidence="3" key="1">
    <citation type="submission" date="2016-10" db="EMBL/GenBank/DDBJ databases">
        <authorList>
            <person name="Varghese N."/>
            <person name="Submissions S."/>
        </authorList>
    </citation>
    <scope>NUCLEOTIDE SEQUENCE [LARGE SCALE GENOMIC DNA]</scope>
    <source>
        <strain evidence="3">CGMCC 1.11022</strain>
    </source>
</reference>
<name>A0A1G8XZF0_9HYPH</name>
<dbReference type="InterPro" id="IPR037523">
    <property type="entry name" value="VOC_core"/>
</dbReference>
<dbReference type="Proteomes" id="UP000198894">
    <property type="component" value="Unassembled WGS sequence"/>
</dbReference>
<dbReference type="SUPFAM" id="SSF54593">
    <property type="entry name" value="Glyoxalase/Bleomycin resistance protein/Dihydroxybiphenyl dioxygenase"/>
    <property type="match status" value="1"/>
</dbReference>
<dbReference type="InterPro" id="IPR004360">
    <property type="entry name" value="Glyas_Fos-R_dOase_dom"/>
</dbReference>
<feature type="domain" description="VOC" evidence="1">
    <location>
        <begin position="13"/>
        <end position="117"/>
    </location>
</feature>
<dbReference type="EMBL" id="FNEE01000010">
    <property type="protein sequence ID" value="SDJ95881.1"/>
    <property type="molecule type" value="Genomic_DNA"/>
</dbReference>
<evidence type="ECO:0000313" key="2">
    <source>
        <dbReference type="EMBL" id="SDJ95881.1"/>
    </source>
</evidence>
<proteinExistence type="predicted"/>
<dbReference type="PROSITE" id="PS51819">
    <property type="entry name" value="VOC"/>
    <property type="match status" value="1"/>
</dbReference>